<feature type="transmembrane region" description="Helical" evidence="1">
    <location>
        <begin position="133"/>
        <end position="151"/>
    </location>
</feature>
<name>A0A3A9ZHM4_9ACTN</name>
<accession>A0A3A9ZHM4</accession>
<feature type="transmembrane region" description="Helical" evidence="1">
    <location>
        <begin position="54"/>
        <end position="74"/>
    </location>
</feature>
<reference evidence="2 3" key="1">
    <citation type="journal article" date="2004" name="Syst. Appl. Microbiol.">
        <title>Cryptoendolithic actinomycetes from antarctic sandstone rock samples: Micromonospora endolithica sp. nov. and two isolates related to Micromonospora coerulea Jensen 1932.</title>
        <authorList>
            <person name="Hirsch P."/>
            <person name="Mevs U."/>
            <person name="Kroppenstedt R.M."/>
            <person name="Schumann P."/>
            <person name="Stackebrandt E."/>
        </authorList>
    </citation>
    <scope>NUCLEOTIDE SEQUENCE [LARGE SCALE GENOMIC DNA]</scope>
    <source>
        <strain evidence="2 3">JCM 12677</strain>
    </source>
</reference>
<dbReference type="Pfam" id="PF08592">
    <property type="entry name" value="Anthrone_oxy"/>
    <property type="match status" value="1"/>
</dbReference>
<organism evidence="2 3">
    <name type="scientific">Micromonospora endolithica</name>
    <dbReference type="NCBI Taxonomy" id="230091"/>
    <lineage>
        <taxon>Bacteria</taxon>
        <taxon>Bacillati</taxon>
        <taxon>Actinomycetota</taxon>
        <taxon>Actinomycetes</taxon>
        <taxon>Micromonosporales</taxon>
        <taxon>Micromonosporaceae</taxon>
        <taxon>Micromonospora</taxon>
    </lineage>
</organism>
<dbReference type="EMBL" id="RBAK01000004">
    <property type="protein sequence ID" value="RKN47848.1"/>
    <property type="molecule type" value="Genomic_DNA"/>
</dbReference>
<keyword evidence="1" id="KW-1133">Transmembrane helix</keyword>
<proteinExistence type="predicted"/>
<dbReference type="InterPro" id="IPR013901">
    <property type="entry name" value="Anthrone_oxy"/>
</dbReference>
<evidence type="ECO:0000256" key="1">
    <source>
        <dbReference type="SAM" id="Phobius"/>
    </source>
</evidence>
<comment type="caution">
    <text evidence="2">The sequence shown here is derived from an EMBL/GenBank/DDBJ whole genome shotgun (WGS) entry which is preliminary data.</text>
</comment>
<keyword evidence="1" id="KW-0472">Membrane</keyword>
<keyword evidence="3" id="KW-1185">Reference proteome</keyword>
<protein>
    <submittedName>
        <fullName evidence="2">DUF1772 domain-containing protein</fullName>
    </submittedName>
</protein>
<gene>
    <name evidence="2" type="ORF">D7223_14030</name>
</gene>
<keyword evidence="1" id="KW-0812">Transmembrane</keyword>
<sequence>MATAALVIAAVTTGLMAGLFFAFSVAVMPALAALDDATFVRVMREINRVIQNGLFGLVFLGALVAAGAALGWHLDRPGVRGWVLAGFVGYLATLVITFAGNIPLNNRLDRADPADPRAARHGFERPWRRWHTVRTLACVVAVTCLCVALSAV</sequence>
<feature type="transmembrane region" description="Helical" evidence="1">
    <location>
        <begin position="6"/>
        <end position="34"/>
    </location>
</feature>
<dbReference type="RefSeq" id="WP_120728809.1">
    <property type="nucleotide sequence ID" value="NZ_RBAK01000004.1"/>
</dbReference>
<dbReference type="Proteomes" id="UP000281726">
    <property type="component" value="Unassembled WGS sequence"/>
</dbReference>
<dbReference type="OrthoDB" id="428263at2"/>
<dbReference type="AlphaFoldDB" id="A0A3A9ZHM4"/>
<evidence type="ECO:0000313" key="3">
    <source>
        <dbReference type="Proteomes" id="UP000281726"/>
    </source>
</evidence>
<feature type="transmembrane region" description="Helical" evidence="1">
    <location>
        <begin position="80"/>
        <end position="100"/>
    </location>
</feature>
<evidence type="ECO:0000313" key="2">
    <source>
        <dbReference type="EMBL" id="RKN47848.1"/>
    </source>
</evidence>